<dbReference type="EMBL" id="KR029585">
    <property type="protein sequence ID" value="AKH46701.1"/>
    <property type="molecule type" value="Genomic_DNA"/>
</dbReference>
<evidence type="ECO:0000313" key="2">
    <source>
        <dbReference type="EMBL" id="AKH46701.1"/>
    </source>
</evidence>
<feature type="region of interest" description="Disordered" evidence="1">
    <location>
        <begin position="21"/>
        <end position="52"/>
    </location>
</feature>
<sequence length="92" mass="10317">MESSRVTAAVIERGLPPYQGCARSLYPRSPPRQKRPMRRLSRHRSLRRAHAAPPVGFERKALVALLDSLARRIARSGRSPPRCAPPRVIADL</sequence>
<proteinExistence type="predicted"/>
<organism evidence="2">
    <name type="scientific">uncultured marine virus</name>
    <dbReference type="NCBI Taxonomy" id="186617"/>
    <lineage>
        <taxon>Viruses</taxon>
        <taxon>environmental samples</taxon>
    </lineage>
</organism>
<accession>A0A0F7L6Q8</accession>
<evidence type="ECO:0000256" key="1">
    <source>
        <dbReference type="SAM" id="MobiDB-lite"/>
    </source>
</evidence>
<feature type="compositionally biased region" description="Basic residues" evidence="1">
    <location>
        <begin position="31"/>
        <end position="50"/>
    </location>
</feature>
<name>A0A0F7L6Q8_9VIRU</name>
<protein>
    <submittedName>
        <fullName evidence="2">Uncharacterized protein</fullName>
    </submittedName>
</protein>
<reference evidence="2" key="2">
    <citation type="submission" date="2015-03" db="EMBL/GenBank/DDBJ databases">
        <authorList>
            <person name="Chow C.-E.T."/>
            <person name="Winget D.M."/>
            <person name="White R.A.III."/>
            <person name="Hallam S.J."/>
            <person name="Suttle C.A."/>
        </authorList>
    </citation>
    <scope>NUCLEOTIDE SEQUENCE</scope>
    <source>
        <strain evidence="2">Anoxic2_1</strain>
    </source>
</reference>
<reference evidence="2" key="1">
    <citation type="journal article" date="2015" name="Front. Microbiol.">
        <title>Combining genomic sequencing methods to explore viral diversity and reveal potential virus-host interactions.</title>
        <authorList>
            <person name="Chow C.E."/>
            <person name="Winget D.M."/>
            <person name="White R.A.III."/>
            <person name="Hallam S.J."/>
            <person name="Suttle C.A."/>
        </authorList>
    </citation>
    <scope>NUCLEOTIDE SEQUENCE</scope>
    <source>
        <strain evidence="2">Anoxic2_1</strain>
    </source>
</reference>